<protein>
    <submittedName>
        <fullName evidence="2">DUF222 domain-containing protein</fullName>
    </submittedName>
</protein>
<name>A0A6L6XT48_9ACTN</name>
<gene>
    <name evidence="2" type="ORF">GON03_06440</name>
</gene>
<dbReference type="EMBL" id="WSEK01000004">
    <property type="protein sequence ID" value="MVQ48815.1"/>
    <property type="molecule type" value="Genomic_DNA"/>
</dbReference>
<dbReference type="SMART" id="SM00507">
    <property type="entry name" value="HNHc"/>
    <property type="match status" value="1"/>
</dbReference>
<feature type="domain" description="HNH nuclease" evidence="1">
    <location>
        <begin position="325"/>
        <end position="379"/>
    </location>
</feature>
<evidence type="ECO:0000313" key="2">
    <source>
        <dbReference type="EMBL" id="MVQ48815.1"/>
    </source>
</evidence>
<dbReference type="Gene3D" id="1.10.30.50">
    <property type="match status" value="1"/>
</dbReference>
<dbReference type="CDD" id="cd00085">
    <property type="entry name" value="HNHc"/>
    <property type="match status" value="1"/>
</dbReference>
<reference evidence="2 3" key="1">
    <citation type="submission" date="2019-12" db="EMBL/GenBank/DDBJ databases">
        <authorList>
            <person name="Huq M.A."/>
        </authorList>
    </citation>
    <scope>NUCLEOTIDE SEQUENCE [LARGE SCALE GENOMIC DNA]</scope>
    <source>
        <strain evidence="2 3">MAH-18</strain>
    </source>
</reference>
<dbReference type="RefSeq" id="WP_157341187.1">
    <property type="nucleotide sequence ID" value="NZ_WSEK01000004.1"/>
</dbReference>
<dbReference type="InterPro" id="IPR003615">
    <property type="entry name" value="HNH_nuc"/>
</dbReference>
<proteinExistence type="predicted"/>
<accession>A0A6L6XT48</accession>
<organism evidence="2 3">
    <name type="scientific">Nocardioides agri</name>
    <dbReference type="NCBI Taxonomy" id="2682843"/>
    <lineage>
        <taxon>Bacteria</taxon>
        <taxon>Bacillati</taxon>
        <taxon>Actinomycetota</taxon>
        <taxon>Actinomycetes</taxon>
        <taxon>Propionibacteriales</taxon>
        <taxon>Nocardioidaceae</taxon>
        <taxon>Nocardioides</taxon>
    </lineage>
</organism>
<dbReference type="Proteomes" id="UP000473525">
    <property type="component" value="Unassembled WGS sequence"/>
</dbReference>
<dbReference type="Pfam" id="PF02720">
    <property type="entry name" value="DUF222"/>
    <property type="match status" value="1"/>
</dbReference>
<dbReference type="AlphaFoldDB" id="A0A6L6XT48"/>
<sequence>MARRPTTALADPVLAAARDAARVEVLAAARKFELAATWAAMHPAPVTDPVVTDTGVVEMYGDQPVTLAGEGAPGMSEFAVAEFAAAVGISTAAGRNLIGAALECRHRLPRVWARVMAGEVPVWKVRRLTEQTHRLPMTGAAYVDRHLAPVLDSCSYAQIERAVETACAQTEDEKAELDRLDAAATEFFQVRLGDAHLNNGRVPVDGLLDYPVALALEQALQAGSHHLLTEHPDLSLDHRRALALGHLAAGGSGSAGVAEVVVYAHHTPAEGHGIIDVEGTRGPGHVTIEQLTDWCRHIATKVTIRPVLDLDTELTTDAYTPTATQREQAVLTNPTCVFAHCARSARACDLDHIEPWHPSGAGGATTSWNLAPLCRLHHRMKTHGHWTYRRLTRTRFEWTSPSGDVYDVDRTLTRRRTR</sequence>
<dbReference type="InterPro" id="IPR003870">
    <property type="entry name" value="DUF222"/>
</dbReference>
<keyword evidence="3" id="KW-1185">Reference proteome</keyword>
<evidence type="ECO:0000313" key="3">
    <source>
        <dbReference type="Proteomes" id="UP000473525"/>
    </source>
</evidence>
<evidence type="ECO:0000259" key="1">
    <source>
        <dbReference type="SMART" id="SM00507"/>
    </source>
</evidence>
<comment type="caution">
    <text evidence="2">The sequence shown here is derived from an EMBL/GenBank/DDBJ whole genome shotgun (WGS) entry which is preliminary data.</text>
</comment>